<protein>
    <submittedName>
        <fullName evidence="1">Uncharacterized protein</fullName>
    </submittedName>
</protein>
<evidence type="ECO:0000313" key="2">
    <source>
        <dbReference type="Proteomes" id="UP001159363"/>
    </source>
</evidence>
<organism evidence="1 2">
    <name type="scientific">Dryococelus australis</name>
    <dbReference type="NCBI Taxonomy" id="614101"/>
    <lineage>
        <taxon>Eukaryota</taxon>
        <taxon>Metazoa</taxon>
        <taxon>Ecdysozoa</taxon>
        <taxon>Arthropoda</taxon>
        <taxon>Hexapoda</taxon>
        <taxon>Insecta</taxon>
        <taxon>Pterygota</taxon>
        <taxon>Neoptera</taxon>
        <taxon>Polyneoptera</taxon>
        <taxon>Phasmatodea</taxon>
        <taxon>Verophasmatodea</taxon>
        <taxon>Anareolatae</taxon>
        <taxon>Phasmatidae</taxon>
        <taxon>Eurycanthinae</taxon>
        <taxon>Dryococelus</taxon>
    </lineage>
</organism>
<comment type="caution">
    <text evidence="1">The sequence shown here is derived from an EMBL/GenBank/DDBJ whole genome shotgun (WGS) entry which is preliminary data.</text>
</comment>
<dbReference type="EMBL" id="JARBHB010000010">
    <property type="protein sequence ID" value="KAJ8874558.1"/>
    <property type="molecule type" value="Genomic_DNA"/>
</dbReference>
<keyword evidence="2" id="KW-1185">Reference proteome</keyword>
<name>A0ABQ9GRC1_9NEOP</name>
<proteinExistence type="predicted"/>
<sequence length="272" mass="30173">MKGRESDTDCIGKGLLTRSSFMPMPYLGFEPRTSRTPDRRGGAPTNCTTGGWRMQWAFADSSVFLFFFTLEVMKGNSGADPLRERGVLWVLLVGPRAQGPITAFTWSDFVKSWKTEIRMAGQGIEPGSSRMGVQLYIGATVTERIDCSPLTKANQVQVSAGRCRWSVGFIGDLPVLTPFHYGAAPYSPHFTLIGSQDLDFKSRSELFTHSFMDYTYVQSVWSGQGSIPTPSVSPGQNWSRSLLTARSFLKRENLSSPHPAYGVNYCQHESNL</sequence>
<gene>
    <name evidence="1" type="ORF">PR048_025421</name>
</gene>
<reference evidence="1 2" key="1">
    <citation type="submission" date="2023-02" db="EMBL/GenBank/DDBJ databases">
        <title>LHISI_Scaffold_Assembly.</title>
        <authorList>
            <person name="Stuart O.P."/>
            <person name="Cleave R."/>
            <person name="Magrath M.J.L."/>
            <person name="Mikheyev A.S."/>
        </authorList>
    </citation>
    <scope>NUCLEOTIDE SEQUENCE [LARGE SCALE GENOMIC DNA]</scope>
    <source>
        <strain evidence="1">Daus_M_001</strain>
        <tissue evidence="1">Leg muscle</tissue>
    </source>
</reference>
<accession>A0ABQ9GRC1</accession>
<evidence type="ECO:0000313" key="1">
    <source>
        <dbReference type="EMBL" id="KAJ8874558.1"/>
    </source>
</evidence>
<dbReference type="Proteomes" id="UP001159363">
    <property type="component" value="Chromosome 9"/>
</dbReference>